<comment type="caution">
    <text evidence="6">The sequence shown here is derived from an EMBL/GenBank/DDBJ whole genome shotgun (WGS) entry which is preliminary data.</text>
</comment>
<dbReference type="GO" id="GO:0022857">
    <property type="term" value="F:transmembrane transporter activity"/>
    <property type="evidence" value="ECO:0007669"/>
    <property type="project" value="InterPro"/>
</dbReference>
<keyword evidence="3 5" id="KW-1133">Transmembrane helix</keyword>
<evidence type="ECO:0000256" key="3">
    <source>
        <dbReference type="ARBA" id="ARBA00022989"/>
    </source>
</evidence>
<dbReference type="PANTHER" id="PTHR24064">
    <property type="entry name" value="SOLUTE CARRIER FAMILY 22 MEMBER"/>
    <property type="match status" value="1"/>
</dbReference>
<dbReference type="EMBL" id="JAWDGP010004365">
    <property type="protein sequence ID" value="KAK3764944.1"/>
    <property type="molecule type" value="Genomic_DNA"/>
</dbReference>
<dbReference type="GO" id="GO:0016020">
    <property type="term" value="C:membrane"/>
    <property type="evidence" value="ECO:0007669"/>
    <property type="project" value="UniProtKB-SubCell"/>
</dbReference>
<dbReference type="AlphaFoldDB" id="A0AAE0Z8R5"/>
<evidence type="ECO:0000256" key="4">
    <source>
        <dbReference type="ARBA" id="ARBA00023136"/>
    </source>
</evidence>
<dbReference type="Pfam" id="PF00083">
    <property type="entry name" value="Sugar_tr"/>
    <property type="match status" value="1"/>
</dbReference>
<dbReference type="InterPro" id="IPR036259">
    <property type="entry name" value="MFS_trans_sf"/>
</dbReference>
<dbReference type="InterPro" id="IPR005828">
    <property type="entry name" value="MFS_sugar_transport-like"/>
</dbReference>
<evidence type="ECO:0000313" key="6">
    <source>
        <dbReference type="EMBL" id="KAK3764944.1"/>
    </source>
</evidence>
<feature type="transmembrane region" description="Helical" evidence="5">
    <location>
        <begin position="70"/>
        <end position="91"/>
    </location>
</feature>
<keyword evidence="7" id="KW-1185">Reference proteome</keyword>
<proteinExistence type="predicted"/>
<feature type="transmembrane region" description="Helical" evidence="5">
    <location>
        <begin position="131"/>
        <end position="151"/>
    </location>
</feature>
<name>A0AAE0Z8R5_9GAST</name>
<evidence type="ECO:0000256" key="5">
    <source>
        <dbReference type="SAM" id="Phobius"/>
    </source>
</evidence>
<accession>A0AAE0Z8R5</accession>
<keyword evidence="4 5" id="KW-0472">Membrane</keyword>
<protein>
    <submittedName>
        <fullName evidence="6">Uncharacterized protein</fullName>
    </submittedName>
</protein>
<sequence length="205" mass="22235">MTRSTDRKKEKNGKSRETAIARKKFFIRFNIGRRQLTIASHILGGLCILIGDLLANNPAVATLPDVETTILIVSLIAKFGVCLGYNSMWLFTPELFPTTIRCTGYGMASAAARVGALVAPYSVLVSRHVPWLPSVVFGLLCLSVPFAVTILPETGETELPQTVEEMQNDNGPSKCHALNGDGSRHHDIPGQFALFPETAGSLQLL</sequence>
<dbReference type="Proteomes" id="UP001283361">
    <property type="component" value="Unassembled WGS sequence"/>
</dbReference>
<keyword evidence="2 5" id="KW-0812">Transmembrane</keyword>
<comment type="subcellular location">
    <subcellularLocation>
        <location evidence="1">Membrane</location>
        <topology evidence="1">Multi-pass membrane protein</topology>
    </subcellularLocation>
</comment>
<reference evidence="6" key="1">
    <citation type="journal article" date="2023" name="G3 (Bethesda)">
        <title>A reference genome for the long-term kleptoplast-retaining sea slug Elysia crispata morphotype clarki.</title>
        <authorList>
            <person name="Eastman K.E."/>
            <person name="Pendleton A.L."/>
            <person name="Shaikh M.A."/>
            <person name="Suttiyut T."/>
            <person name="Ogas R."/>
            <person name="Tomko P."/>
            <person name="Gavelis G."/>
            <person name="Widhalm J.R."/>
            <person name="Wisecaver J.H."/>
        </authorList>
    </citation>
    <scope>NUCLEOTIDE SEQUENCE</scope>
    <source>
        <strain evidence="6">ECLA1</strain>
    </source>
</reference>
<evidence type="ECO:0000256" key="2">
    <source>
        <dbReference type="ARBA" id="ARBA00022692"/>
    </source>
</evidence>
<feature type="transmembrane region" description="Helical" evidence="5">
    <location>
        <begin position="103"/>
        <end position="125"/>
    </location>
</feature>
<dbReference type="Gene3D" id="1.20.1250.20">
    <property type="entry name" value="MFS general substrate transporter like domains"/>
    <property type="match status" value="1"/>
</dbReference>
<dbReference type="SUPFAM" id="SSF103473">
    <property type="entry name" value="MFS general substrate transporter"/>
    <property type="match status" value="1"/>
</dbReference>
<evidence type="ECO:0000313" key="7">
    <source>
        <dbReference type="Proteomes" id="UP001283361"/>
    </source>
</evidence>
<gene>
    <name evidence="6" type="ORF">RRG08_045746</name>
</gene>
<evidence type="ECO:0000256" key="1">
    <source>
        <dbReference type="ARBA" id="ARBA00004141"/>
    </source>
</evidence>
<organism evidence="6 7">
    <name type="scientific">Elysia crispata</name>
    <name type="common">lettuce slug</name>
    <dbReference type="NCBI Taxonomy" id="231223"/>
    <lineage>
        <taxon>Eukaryota</taxon>
        <taxon>Metazoa</taxon>
        <taxon>Spiralia</taxon>
        <taxon>Lophotrochozoa</taxon>
        <taxon>Mollusca</taxon>
        <taxon>Gastropoda</taxon>
        <taxon>Heterobranchia</taxon>
        <taxon>Euthyneura</taxon>
        <taxon>Panpulmonata</taxon>
        <taxon>Sacoglossa</taxon>
        <taxon>Placobranchoidea</taxon>
        <taxon>Plakobranchidae</taxon>
        <taxon>Elysia</taxon>
    </lineage>
</organism>
<feature type="transmembrane region" description="Helical" evidence="5">
    <location>
        <begin position="36"/>
        <end position="55"/>
    </location>
</feature>